<evidence type="ECO:0000256" key="17">
    <source>
        <dbReference type="ARBA" id="ARBA00023136"/>
    </source>
</evidence>
<keyword evidence="18" id="KW-0325">Glycoprotein</keyword>
<evidence type="ECO:0000256" key="6">
    <source>
        <dbReference type="ARBA" id="ARBA00013279"/>
    </source>
</evidence>
<comment type="subunit">
    <text evidence="5">Binds to both phosphatidylinositol (PI) and phosphatidylinositol 3,5-bisphosphate (PIP2).</text>
</comment>
<dbReference type="GO" id="GO:0005775">
    <property type="term" value="C:vacuolar lumen"/>
    <property type="evidence" value="ECO:0007669"/>
    <property type="project" value="TreeGrafter"/>
</dbReference>
<evidence type="ECO:0000256" key="12">
    <source>
        <dbReference type="ARBA" id="ARBA00022963"/>
    </source>
</evidence>
<comment type="function">
    <text evidence="19">Lipase which is essential for lysis of subvacuolar cytoplasm to vacuole targeted bodies and intravacuolar autophagic bodies. Involved in the lysis of intravacuolar multivesicular body (MVB) vesicles. The intravacuolar membrane disintegration by ATG15 is critical to life span extension.</text>
</comment>
<keyword evidence="15" id="KW-0072">Autophagy</keyword>
<comment type="subcellular location">
    <subcellularLocation>
        <location evidence="3">Endosome</location>
        <location evidence="3">Multivesicular body membrane</location>
        <topology evidence="3">Single-pass type II membrane protein</topology>
    </subcellularLocation>
    <subcellularLocation>
        <location evidence="2">Prevacuolar compartment membrane</location>
        <topology evidence="2">Single-pass type II membrane protein</topology>
    </subcellularLocation>
</comment>
<evidence type="ECO:0000256" key="20">
    <source>
        <dbReference type="ARBA" id="ARBA00029828"/>
    </source>
</evidence>
<proteinExistence type="inferred from homology"/>
<dbReference type="GO" id="GO:0004806">
    <property type="term" value="F:triacylglycerol lipase activity"/>
    <property type="evidence" value="ECO:0007669"/>
    <property type="project" value="UniProtKB-EC"/>
</dbReference>
<dbReference type="GO" id="GO:0034496">
    <property type="term" value="P:multivesicular body membrane disassembly"/>
    <property type="evidence" value="ECO:0007669"/>
    <property type="project" value="TreeGrafter"/>
</dbReference>
<evidence type="ECO:0000256" key="15">
    <source>
        <dbReference type="ARBA" id="ARBA00023006"/>
    </source>
</evidence>
<dbReference type="GeneID" id="25279677"/>
<dbReference type="GO" id="GO:0006660">
    <property type="term" value="P:phosphatidylserine catabolic process"/>
    <property type="evidence" value="ECO:0007669"/>
    <property type="project" value="TreeGrafter"/>
</dbReference>
<dbReference type="Pfam" id="PF01764">
    <property type="entry name" value="Lipase_3"/>
    <property type="match status" value="1"/>
</dbReference>
<keyword evidence="11" id="KW-0378">Hydrolase</keyword>
<keyword evidence="14" id="KW-1133">Transmembrane helix</keyword>
<evidence type="ECO:0000313" key="24">
    <source>
        <dbReference type="Proteomes" id="UP000027920"/>
    </source>
</evidence>
<dbReference type="PANTHER" id="PTHR47175">
    <property type="entry name" value="LIPASE ATG15-RELATED"/>
    <property type="match status" value="1"/>
</dbReference>
<evidence type="ECO:0000256" key="5">
    <source>
        <dbReference type="ARBA" id="ARBA00011137"/>
    </source>
</evidence>
<evidence type="ECO:0000256" key="3">
    <source>
        <dbReference type="ARBA" id="ARBA00004343"/>
    </source>
</evidence>
<evidence type="ECO:0000256" key="18">
    <source>
        <dbReference type="ARBA" id="ARBA00023180"/>
    </source>
</evidence>
<dbReference type="GO" id="GO:0032585">
    <property type="term" value="C:multivesicular body membrane"/>
    <property type="evidence" value="ECO:0007669"/>
    <property type="project" value="UniProtKB-SubCell"/>
</dbReference>
<dbReference type="Gene3D" id="3.40.50.1820">
    <property type="entry name" value="alpha/beta hydrolase"/>
    <property type="match status" value="1"/>
</dbReference>
<feature type="region of interest" description="Disordered" evidence="21">
    <location>
        <begin position="1"/>
        <end position="30"/>
    </location>
</feature>
<dbReference type="RefSeq" id="XP_013262490.1">
    <property type="nucleotide sequence ID" value="XM_013407036.1"/>
</dbReference>
<keyword evidence="10" id="KW-0967">Endosome</keyword>
<feature type="domain" description="Fungal lipase-type" evidence="22">
    <location>
        <begin position="164"/>
        <end position="201"/>
    </location>
</feature>
<evidence type="ECO:0000259" key="22">
    <source>
        <dbReference type="Pfam" id="PF01764"/>
    </source>
</evidence>
<comment type="caution">
    <text evidence="23">The sequence shown here is derived from an EMBL/GenBank/DDBJ whole genome shotgun (WGS) entry which is preliminary data.</text>
</comment>
<dbReference type="VEuPathDB" id="FungiDB:A1O9_04748"/>
<dbReference type="GO" id="GO:0034727">
    <property type="term" value="P:piecemeal microautophagy of the nucleus"/>
    <property type="evidence" value="ECO:0007669"/>
    <property type="project" value="TreeGrafter"/>
</dbReference>
<evidence type="ECO:0000256" key="10">
    <source>
        <dbReference type="ARBA" id="ARBA00022753"/>
    </source>
</evidence>
<evidence type="ECO:0000256" key="13">
    <source>
        <dbReference type="ARBA" id="ARBA00022968"/>
    </source>
</evidence>
<evidence type="ECO:0000256" key="21">
    <source>
        <dbReference type="SAM" id="MobiDB-lite"/>
    </source>
</evidence>
<organism evidence="23 24">
    <name type="scientific">Exophiala aquamarina CBS 119918</name>
    <dbReference type="NCBI Taxonomy" id="1182545"/>
    <lineage>
        <taxon>Eukaryota</taxon>
        <taxon>Fungi</taxon>
        <taxon>Dikarya</taxon>
        <taxon>Ascomycota</taxon>
        <taxon>Pezizomycotina</taxon>
        <taxon>Eurotiomycetes</taxon>
        <taxon>Chaetothyriomycetidae</taxon>
        <taxon>Chaetothyriales</taxon>
        <taxon>Herpotrichiellaceae</taxon>
        <taxon>Exophiala</taxon>
    </lineage>
</organism>
<name>A0A072PWE3_9EURO</name>
<evidence type="ECO:0000256" key="4">
    <source>
        <dbReference type="ARBA" id="ARBA00010701"/>
    </source>
</evidence>
<evidence type="ECO:0000256" key="1">
    <source>
        <dbReference type="ARBA" id="ARBA00001024"/>
    </source>
</evidence>
<dbReference type="Proteomes" id="UP000027920">
    <property type="component" value="Unassembled WGS sequence"/>
</dbReference>
<keyword evidence="17" id="KW-0472">Membrane</keyword>
<evidence type="ECO:0000256" key="16">
    <source>
        <dbReference type="ARBA" id="ARBA00023098"/>
    </source>
</evidence>
<sequence length="322" mass="35466">MSLAQSITKGKSPGLTSKDGHFSSWHNSEVPAPDVSDKATVVNLAKMCSDAYVEVPHQPDWLNTSLGFNHSDTFGWKTDGLRGHVFADKMNETVIVAFKGTSIDPRDGWSSKDKFNDNQLFSCCCATQRPPPFWYPSVCDCRTDPFQCNSTCLSQEILQEDRYYMTALKVLQNVTSSYPSANFWVVGHSLGGAMASLIGLTFNIPAVSYEAVPERLAAQRLGLAIPPYTGAFHIGNNADPVYMGACSGYFSLCSIAGFAFESQCHTGKRCVYDTVGDKGWSSSINNHRLNVVIPDVLEAYNTTPSCEADYECVDCYNWDFHD</sequence>
<evidence type="ECO:0000256" key="2">
    <source>
        <dbReference type="ARBA" id="ARBA00004270"/>
    </source>
</evidence>
<keyword evidence="9" id="KW-0812">Transmembrane</keyword>
<dbReference type="InterPro" id="IPR050805">
    <property type="entry name" value="ATG15_Lipase"/>
</dbReference>
<evidence type="ECO:0000256" key="9">
    <source>
        <dbReference type="ARBA" id="ARBA00022692"/>
    </source>
</evidence>
<accession>A0A072PWE3</accession>
<keyword evidence="13" id="KW-0735">Signal-anchor</keyword>
<keyword evidence="16" id="KW-0443">Lipid metabolism</keyword>
<gene>
    <name evidence="23" type="ORF">A1O9_04748</name>
</gene>
<evidence type="ECO:0000256" key="14">
    <source>
        <dbReference type="ARBA" id="ARBA00022989"/>
    </source>
</evidence>
<dbReference type="PANTHER" id="PTHR47175:SF2">
    <property type="entry name" value="LIPASE ATG15-RELATED"/>
    <property type="match status" value="1"/>
</dbReference>
<comment type="catalytic activity">
    <reaction evidence="1">
        <text>a triacylglycerol + H2O = a diacylglycerol + a fatty acid + H(+)</text>
        <dbReference type="Rhea" id="RHEA:12044"/>
        <dbReference type="ChEBI" id="CHEBI:15377"/>
        <dbReference type="ChEBI" id="CHEBI:15378"/>
        <dbReference type="ChEBI" id="CHEBI:17855"/>
        <dbReference type="ChEBI" id="CHEBI:18035"/>
        <dbReference type="ChEBI" id="CHEBI:28868"/>
        <dbReference type="EC" id="3.1.1.3"/>
    </reaction>
</comment>
<reference evidence="23 24" key="1">
    <citation type="submission" date="2013-03" db="EMBL/GenBank/DDBJ databases">
        <title>The Genome Sequence of Exophiala aquamarina CBS 119918.</title>
        <authorList>
            <consortium name="The Broad Institute Genomics Platform"/>
            <person name="Cuomo C."/>
            <person name="de Hoog S."/>
            <person name="Gorbushina A."/>
            <person name="Walker B."/>
            <person name="Young S.K."/>
            <person name="Zeng Q."/>
            <person name="Gargeya S."/>
            <person name="Fitzgerald M."/>
            <person name="Haas B."/>
            <person name="Abouelleil A."/>
            <person name="Allen A.W."/>
            <person name="Alvarado L."/>
            <person name="Arachchi H.M."/>
            <person name="Berlin A.M."/>
            <person name="Chapman S.B."/>
            <person name="Gainer-Dewar J."/>
            <person name="Goldberg J."/>
            <person name="Griggs A."/>
            <person name="Gujja S."/>
            <person name="Hansen M."/>
            <person name="Howarth C."/>
            <person name="Imamovic A."/>
            <person name="Ireland A."/>
            <person name="Larimer J."/>
            <person name="McCowan C."/>
            <person name="Murphy C."/>
            <person name="Pearson M."/>
            <person name="Poon T.W."/>
            <person name="Priest M."/>
            <person name="Roberts A."/>
            <person name="Saif S."/>
            <person name="Shea T."/>
            <person name="Sisk P."/>
            <person name="Sykes S."/>
            <person name="Wortman J."/>
            <person name="Nusbaum C."/>
            <person name="Birren B."/>
        </authorList>
    </citation>
    <scope>NUCLEOTIDE SEQUENCE [LARGE SCALE GENOMIC DNA]</scope>
    <source>
        <strain evidence="23 24">CBS 119918</strain>
    </source>
</reference>
<dbReference type="GO" id="GO:0004620">
    <property type="term" value="F:phospholipase activity"/>
    <property type="evidence" value="ECO:0007669"/>
    <property type="project" value="TreeGrafter"/>
</dbReference>
<evidence type="ECO:0000256" key="19">
    <source>
        <dbReference type="ARBA" id="ARBA00024663"/>
    </source>
</evidence>
<dbReference type="AlphaFoldDB" id="A0A072PWE3"/>
<dbReference type="OrthoDB" id="58570at2759"/>
<dbReference type="EC" id="3.1.1.3" evidence="6"/>
<dbReference type="HOGENOM" id="CLU_028295_1_0_1"/>
<keyword evidence="12" id="KW-0442">Lipid degradation</keyword>
<evidence type="ECO:0000256" key="7">
    <source>
        <dbReference type="ARBA" id="ARBA00018542"/>
    </source>
</evidence>
<dbReference type="InterPro" id="IPR029058">
    <property type="entry name" value="AB_hydrolase_fold"/>
</dbReference>
<protein>
    <recommendedName>
        <fullName evidence="7">Putative lipase ATG15</fullName>
        <ecNumber evidence="6">3.1.1.3</ecNumber>
    </recommendedName>
    <alternativeName>
        <fullName evidence="20">Autophagy-related protein 15</fullName>
    </alternativeName>
    <alternativeName>
        <fullName evidence="8">Putative lipase atg15</fullName>
    </alternativeName>
</protein>
<evidence type="ECO:0000256" key="8">
    <source>
        <dbReference type="ARBA" id="ARBA00019241"/>
    </source>
</evidence>
<dbReference type="InterPro" id="IPR002921">
    <property type="entry name" value="Fungal_lipase-type"/>
</dbReference>
<keyword evidence="24" id="KW-1185">Reference proteome</keyword>
<dbReference type="GO" id="GO:0046461">
    <property type="term" value="P:neutral lipid catabolic process"/>
    <property type="evidence" value="ECO:0007669"/>
    <property type="project" value="TreeGrafter"/>
</dbReference>
<evidence type="ECO:0000313" key="23">
    <source>
        <dbReference type="EMBL" id="KEF59900.1"/>
    </source>
</evidence>
<dbReference type="EMBL" id="AMGV01000003">
    <property type="protein sequence ID" value="KEF59900.1"/>
    <property type="molecule type" value="Genomic_DNA"/>
</dbReference>
<dbReference type="STRING" id="1182545.A0A072PWE3"/>
<comment type="similarity">
    <text evidence="4">Belongs to the AB hydrolase superfamily. Lipase family.</text>
</comment>
<dbReference type="SUPFAM" id="SSF53474">
    <property type="entry name" value="alpha/beta-Hydrolases"/>
    <property type="match status" value="1"/>
</dbReference>
<evidence type="ECO:0000256" key="11">
    <source>
        <dbReference type="ARBA" id="ARBA00022801"/>
    </source>
</evidence>